<keyword evidence="3" id="KW-0804">Transcription</keyword>
<dbReference type="RefSeq" id="WP_259510010.1">
    <property type="nucleotide sequence ID" value="NZ_JANLCM010000002.1"/>
</dbReference>
<evidence type="ECO:0000259" key="4">
    <source>
        <dbReference type="PROSITE" id="PS01124"/>
    </source>
</evidence>
<accession>A0ABT2GVH6</accession>
<dbReference type="InterPro" id="IPR011051">
    <property type="entry name" value="RmlC_Cupin_sf"/>
</dbReference>
<organism evidence="5 6">
    <name type="scientific">Herbiconiux aconitum</name>
    <dbReference type="NCBI Taxonomy" id="2970913"/>
    <lineage>
        <taxon>Bacteria</taxon>
        <taxon>Bacillati</taxon>
        <taxon>Actinomycetota</taxon>
        <taxon>Actinomycetes</taxon>
        <taxon>Micrococcales</taxon>
        <taxon>Microbacteriaceae</taxon>
        <taxon>Herbiconiux</taxon>
    </lineage>
</organism>
<dbReference type="PANTHER" id="PTHR11019">
    <property type="entry name" value="HTH-TYPE TRANSCRIPTIONAL REGULATOR NIMR"/>
    <property type="match status" value="1"/>
</dbReference>
<dbReference type="Gene3D" id="1.10.10.60">
    <property type="entry name" value="Homeodomain-like"/>
    <property type="match status" value="1"/>
</dbReference>
<dbReference type="EMBL" id="JANLCM010000002">
    <property type="protein sequence ID" value="MCS5720141.1"/>
    <property type="molecule type" value="Genomic_DNA"/>
</dbReference>
<dbReference type="PROSITE" id="PS01124">
    <property type="entry name" value="HTH_ARAC_FAMILY_2"/>
    <property type="match status" value="1"/>
</dbReference>
<keyword evidence="1" id="KW-0805">Transcription regulation</keyword>
<keyword evidence="2" id="KW-0238">DNA-binding</keyword>
<evidence type="ECO:0000256" key="1">
    <source>
        <dbReference type="ARBA" id="ARBA00023015"/>
    </source>
</evidence>
<dbReference type="SMART" id="SM00342">
    <property type="entry name" value="HTH_ARAC"/>
    <property type="match status" value="1"/>
</dbReference>
<dbReference type="PANTHER" id="PTHR11019:SF199">
    <property type="entry name" value="HTH-TYPE TRANSCRIPTIONAL REGULATOR NIMR"/>
    <property type="match status" value="1"/>
</dbReference>
<dbReference type="PRINTS" id="PR00032">
    <property type="entry name" value="HTHARAC"/>
</dbReference>
<dbReference type="InterPro" id="IPR018062">
    <property type="entry name" value="HTH_AraC-typ_CS"/>
</dbReference>
<gene>
    <name evidence="5" type="ORF">N1027_18575</name>
</gene>
<dbReference type="PROSITE" id="PS00041">
    <property type="entry name" value="HTH_ARAC_FAMILY_1"/>
    <property type="match status" value="1"/>
</dbReference>
<dbReference type="InterPro" id="IPR018060">
    <property type="entry name" value="HTH_AraC"/>
</dbReference>
<dbReference type="SUPFAM" id="SSF51182">
    <property type="entry name" value="RmlC-like cupins"/>
    <property type="match status" value="1"/>
</dbReference>
<dbReference type="InterPro" id="IPR003313">
    <property type="entry name" value="AraC-bd"/>
</dbReference>
<reference evidence="5" key="1">
    <citation type="submission" date="2022-08" db="EMBL/GenBank/DDBJ databases">
        <authorList>
            <person name="Deng Y."/>
            <person name="Han X.-F."/>
            <person name="Zhang Y.-Q."/>
        </authorList>
    </citation>
    <scope>NUCLEOTIDE SEQUENCE</scope>
    <source>
        <strain evidence="5">CPCC 205763</strain>
    </source>
</reference>
<evidence type="ECO:0000313" key="6">
    <source>
        <dbReference type="Proteomes" id="UP001165584"/>
    </source>
</evidence>
<dbReference type="Pfam" id="PF12833">
    <property type="entry name" value="HTH_18"/>
    <property type="match status" value="1"/>
</dbReference>
<dbReference type="Gene3D" id="2.60.120.10">
    <property type="entry name" value="Jelly Rolls"/>
    <property type="match status" value="1"/>
</dbReference>
<protein>
    <submittedName>
        <fullName evidence="5">AraC family transcriptional regulator</fullName>
    </submittedName>
</protein>
<name>A0ABT2GVH6_9MICO</name>
<evidence type="ECO:0000256" key="3">
    <source>
        <dbReference type="ARBA" id="ARBA00023163"/>
    </source>
</evidence>
<evidence type="ECO:0000313" key="5">
    <source>
        <dbReference type="EMBL" id="MCS5720141.1"/>
    </source>
</evidence>
<sequence>MSATAYPPSGTGLRGGADVAEATLTNIVAARTRVDTGTRFDPHVHDDDQLAWMPEGAMELSVRAATWHLRRDHFAWIPAGVRHEMAFSGAGTLISVYAHPELRPSGDHWRRPRIVGADDLSAAVLRHLTEAGSGPSPERRLRCHALLVDLLESAGTRHDIVALPGDPRARAVAARLLADPGDPRELDDWAAEVGVGAKTIARAFVADTGRTFREWRIQARMHVAAGLLAEGESVQDVAVRVGYATSSGFIAAFAARFGTTPSRYTARP</sequence>
<dbReference type="InterPro" id="IPR020449">
    <property type="entry name" value="Tscrpt_reg_AraC-type_HTH"/>
</dbReference>
<dbReference type="Proteomes" id="UP001165584">
    <property type="component" value="Unassembled WGS sequence"/>
</dbReference>
<dbReference type="SUPFAM" id="SSF46689">
    <property type="entry name" value="Homeodomain-like"/>
    <property type="match status" value="1"/>
</dbReference>
<feature type="domain" description="HTH araC/xylS-type" evidence="4">
    <location>
        <begin position="170"/>
        <end position="267"/>
    </location>
</feature>
<proteinExistence type="predicted"/>
<dbReference type="Pfam" id="PF02311">
    <property type="entry name" value="AraC_binding"/>
    <property type="match status" value="1"/>
</dbReference>
<dbReference type="InterPro" id="IPR014710">
    <property type="entry name" value="RmlC-like_jellyroll"/>
</dbReference>
<comment type="caution">
    <text evidence="5">The sequence shown here is derived from an EMBL/GenBank/DDBJ whole genome shotgun (WGS) entry which is preliminary data.</text>
</comment>
<keyword evidence="6" id="KW-1185">Reference proteome</keyword>
<evidence type="ECO:0000256" key="2">
    <source>
        <dbReference type="ARBA" id="ARBA00023125"/>
    </source>
</evidence>
<dbReference type="InterPro" id="IPR009057">
    <property type="entry name" value="Homeodomain-like_sf"/>
</dbReference>